<evidence type="ECO:0000313" key="9">
    <source>
        <dbReference type="EMBL" id="HAA8052468.1"/>
    </source>
</evidence>
<dbReference type="AlphaFoldDB" id="A0A625K9J7"/>
<dbReference type="Pfam" id="PF01844">
    <property type="entry name" value="HNH"/>
    <property type="match status" value="1"/>
</dbReference>
<dbReference type="EMBL" id="DAAEEB010000002">
    <property type="protein sequence ID" value="HAA8052468.1"/>
    <property type="molecule type" value="Genomic_DNA"/>
</dbReference>
<dbReference type="Proteomes" id="UP000522199">
    <property type="component" value="Unassembled WGS sequence"/>
</dbReference>
<dbReference type="PANTHER" id="PTHR41286:SF1">
    <property type="entry name" value="HNH NUCLEASE YAJD-RELATED"/>
    <property type="match status" value="1"/>
</dbReference>
<gene>
    <name evidence="6" type="ORF">CW845_12605</name>
    <name evidence="7" type="ORF">E5F58_00160</name>
    <name evidence="8" type="ORF">F6507_05355</name>
    <name evidence="9" type="ORF">GHH22_04785</name>
</gene>
<dbReference type="PANTHER" id="PTHR41286">
    <property type="entry name" value="HNH NUCLEASE YAJD-RELATED"/>
    <property type="match status" value="1"/>
</dbReference>
<dbReference type="Proteomes" id="UP000840039">
    <property type="component" value="Unassembled WGS sequence"/>
</dbReference>
<dbReference type="Gene3D" id="1.10.30.50">
    <property type="match status" value="1"/>
</dbReference>
<evidence type="ECO:0000313" key="8">
    <source>
        <dbReference type="EMBL" id="ECZ8752762.1"/>
    </source>
</evidence>
<evidence type="ECO:0000313" key="11">
    <source>
        <dbReference type="Proteomes" id="UP000527632"/>
    </source>
</evidence>
<comment type="similarity">
    <text evidence="3">Belongs to the HNH nuclease family.</text>
</comment>
<comment type="caution">
    <text evidence="8">The sequence shown here is derived from an EMBL/GenBank/DDBJ whole genome shotgun (WGS) entry which is preliminary data.</text>
</comment>
<keyword evidence="2" id="KW-0378">Hydrolase</keyword>
<protein>
    <recommendedName>
        <fullName evidence="4">Putative HNH nuclease YajD</fullName>
    </recommendedName>
</protein>
<evidence type="ECO:0000256" key="3">
    <source>
        <dbReference type="ARBA" id="ARBA00038412"/>
    </source>
</evidence>
<reference evidence="8" key="5">
    <citation type="submission" date="2019-10" db="EMBL/GenBank/DDBJ databases">
        <authorList>
            <consortium name="PulseNet: The National Subtyping Network for Foodborne Disease Surveillance"/>
            <person name="Tarr C.L."/>
            <person name="Trees E."/>
            <person name="Katz L.S."/>
            <person name="Carleton-Romer H.A."/>
            <person name="Stroika S."/>
            <person name="Kucerova Z."/>
            <person name="Roache K.F."/>
            <person name="Sabol A.L."/>
            <person name="Besser J."/>
            <person name="Gerner-Smidt P."/>
        </authorList>
    </citation>
    <scope>NUCLEOTIDE SEQUENCE</scope>
    <source>
        <strain evidence="8">PNUSAL005278</strain>
    </source>
</reference>
<evidence type="ECO:0000259" key="5">
    <source>
        <dbReference type="SMART" id="SM00507"/>
    </source>
</evidence>
<evidence type="ECO:0000313" key="10">
    <source>
        <dbReference type="Proteomes" id="UP000522199"/>
    </source>
</evidence>
<feature type="domain" description="HNH nuclease" evidence="5">
    <location>
        <begin position="27"/>
        <end position="83"/>
    </location>
</feature>
<dbReference type="CDD" id="cd00085">
    <property type="entry name" value="HNHc"/>
    <property type="match status" value="1"/>
</dbReference>
<dbReference type="GO" id="GO:0016787">
    <property type="term" value="F:hydrolase activity"/>
    <property type="evidence" value="ECO:0007669"/>
    <property type="project" value="UniProtKB-KW"/>
</dbReference>
<proteinExistence type="inferred from homology"/>
<dbReference type="InterPro" id="IPR002711">
    <property type="entry name" value="HNH"/>
</dbReference>
<dbReference type="EMBL" id="AALIEE010000004">
    <property type="protein sequence ID" value="ECZ8752762.1"/>
    <property type="molecule type" value="Genomic_DNA"/>
</dbReference>
<dbReference type="Proteomes" id="UP000527632">
    <property type="component" value="Unassembled WGS sequence"/>
</dbReference>
<reference evidence="7 11" key="3">
    <citation type="submission" date="2019-04" db="EMBL/GenBank/DDBJ databases">
        <authorList>
            <consortium name="GenomeTrakr: Next Generation Sequencing Network for Food Pathogen Tracability"/>
        </authorList>
    </citation>
    <scope>NUCLEOTIDE SEQUENCE [LARGE SCALE GENOMIC DNA]</scope>
    <source>
        <strain evidence="7 11">LS1344</strain>
    </source>
</reference>
<reference evidence="9" key="4">
    <citation type="submission" date="2019-10" db="EMBL/GenBank/DDBJ databases">
        <authorList>
            <consortium name="NCBI Pathogen Detection Project"/>
        </authorList>
    </citation>
    <scope>NUCLEOTIDE SEQUENCE</scope>
    <source>
        <strain evidence="9">09CEB371LM</strain>
    </source>
</reference>
<organism evidence="8">
    <name type="scientific">Listeria monocytogenes</name>
    <dbReference type="NCBI Taxonomy" id="1639"/>
    <lineage>
        <taxon>Bacteria</taxon>
        <taxon>Bacillati</taxon>
        <taxon>Bacillota</taxon>
        <taxon>Bacilli</taxon>
        <taxon>Bacillales</taxon>
        <taxon>Listeriaceae</taxon>
        <taxon>Listeria</taxon>
    </lineage>
</organism>
<accession>A0A625K9J7</accession>
<keyword evidence="8" id="KW-0255">Endonuclease</keyword>
<dbReference type="GO" id="GO:0005829">
    <property type="term" value="C:cytosol"/>
    <property type="evidence" value="ECO:0007669"/>
    <property type="project" value="TreeGrafter"/>
</dbReference>
<evidence type="ECO:0000256" key="4">
    <source>
        <dbReference type="ARBA" id="ARBA00040194"/>
    </source>
</evidence>
<keyword evidence="1" id="KW-0540">Nuclease</keyword>
<reference evidence="6 10" key="2">
    <citation type="submission" date="2019-04" db="EMBL/GenBank/DDBJ databases">
        <authorList>
            <consortium name="GenomeTrakr network: Whole genome sequencing for foodborne pathogen traceback"/>
        </authorList>
    </citation>
    <scope>NUCLEOTIDE SEQUENCE [LARGE SCALE GENOMIC DNA]</scope>
    <source>
        <strain evidence="6 10">CFSAN072474</strain>
    </source>
</reference>
<dbReference type="InterPro" id="IPR003615">
    <property type="entry name" value="HNH_nuc"/>
</dbReference>
<dbReference type="GO" id="GO:0003676">
    <property type="term" value="F:nucleic acid binding"/>
    <property type="evidence" value="ECO:0007669"/>
    <property type="project" value="InterPro"/>
</dbReference>
<evidence type="ECO:0000313" key="6">
    <source>
        <dbReference type="EMBL" id="EAG9388329.1"/>
    </source>
</evidence>
<evidence type="ECO:0000256" key="2">
    <source>
        <dbReference type="ARBA" id="ARBA00022801"/>
    </source>
</evidence>
<dbReference type="EMBL" id="AABGUK010000001">
    <property type="protein sequence ID" value="EAH4240407.1"/>
    <property type="molecule type" value="Genomic_DNA"/>
</dbReference>
<evidence type="ECO:0000256" key="1">
    <source>
        <dbReference type="ARBA" id="ARBA00022722"/>
    </source>
</evidence>
<evidence type="ECO:0000313" key="7">
    <source>
        <dbReference type="EMBL" id="EAH4240407.1"/>
    </source>
</evidence>
<reference evidence="9" key="1">
    <citation type="journal article" date="2018" name="Genome Biol.">
        <title>SKESA: strategic k-mer extension for scrupulous assemblies.</title>
        <authorList>
            <person name="Souvorov A."/>
            <person name="Agarwala R."/>
            <person name="Lipman D.J."/>
        </authorList>
    </citation>
    <scope>NUCLEOTIDE SEQUENCE [LARGE SCALE GENOMIC DNA]</scope>
    <source>
        <strain evidence="9">09CEB371LM</strain>
    </source>
</reference>
<dbReference type="GO" id="GO:0008270">
    <property type="term" value="F:zinc ion binding"/>
    <property type="evidence" value="ECO:0007669"/>
    <property type="project" value="InterPro"/>
</dbReference>
<dbReference type="SMART" id="SM00507">
    <property type="entry name" value="HNHc"/>
    <property type="match status" value="1"/>
</dbReference>
<dbReference type="GO" id="GO:0004519">
    <property type="term" value="F:endonuclease activity"/>
    <property type="evidence" value="ECO:0007669"/>
    <property type="project" value="UniProtKB-KW"/>
</dbReference>
<dbReference type="EMBL" id="AABEKY010000007">
    <property type="protein sequence ID" value="EAG9388329.1"/>
    <property type="molecule type" value="Genomic_DNA"/>
</dbReference>
<name>A0A625K9J7_LISMN</name>
<dbReference type="RefSeq" id="WP_003734881.1">
    <property type="nucleotide sequence ID" value="NZ_CP018149.2"/>
</dbReference>
<sequence>MHMTSKHYNLINTNQLMKFYKCKEWLSLRQEALKRDNYECQRCKKKGKQRQADCVHHIKYVKEFPAFALTLSNLECLCNQCHNEEHERLPNQQEKKIINQERW</sequence>